<keyword evidence="4 6" id="KW-0472">Membrane</keyword>
<proteinExistence type="predicted"/>
<evidence type="ECO:0000313" key="8">
    <source>
        <dbReference type="Proteomes" id="UP000074072"/>
    </source>
</evidence>
<dbReference type="PANTHER" id="PTHR30168">
    <property type="entry name" value="PUTATIVE MEMBRANE PROTEIN YPFJ"/>
    <property type="match status" value="1"/>
</dbReference>
<keyword evidence="7" id="KW-0645">Protease</keyword>
<feature type="compositionally biased region" description="Polar residues" evidence="5">
    <location>
        <begin position="73"/>
        <end position="87"/>
    </location>
</feature>
<dbReference type="AlphaFoldDB" id="A0A147IU70"/>
<dbReference type="GO" id="GO:0006508">
    <property type="term" value="P:proteolysis"/>
    <property type="evidence" value="ECO:0007669"/>
    <property type="project" value="UniProtKB-KW"/>
</dbReference>
<dbReference type="GO" id="GO:0008237">
    <property type="term" value="F:metallopeptidase activity"/>
    <property type="evidence" value="ECO:0007669"/>
    <property type="project" value="UniProtKB-KW"/>
</dbReference>
<evidence type="ECO:0000256" key="2">
    <source>
        <dbReference type="ARBA" id="ARBA00022692"/>
    </source>
</evidence>
<evidence type="ECO:0000256" key="5">
    <source>
        <dbReference type="SAM" id="MobiDB-lite"/>
    </source>
</evidence>
<dbReference type="Proteomes" id="UP000074072">
    <property type="component" value="Unassembled WGS sequence"/>
</dbReference>
<comment type="subcellular location">
    <subcellularLocation>
        <location evidence="1">Membrane</location>
        <topology evidence="1">Single-pass membrane protein</topology>
    </subcellularLocation>
</comment>
<sequence length="303" mass="32111">MRLDDYDNDIDVGEAQPGGGGFGGGGGGGLLFGLLPLIGSRFGCGGIIVVLIILAVVGMNPLSLLTGGGSGNAPVTRSADSSGQESARQVCEVSPERRETCQAFSNADNTWEKIFADSGQRFQAPGLRFYVANTAKTGCGEAPSAVGPFYCPSDRKIYLDTKFFDELANRFGAKGDFARYYVVAHEFGHHIQTLLGTSDKVNQAQRAASKAEGNALSVRLELQADCYAGVWAAKNRNRLEPGDVEEGMTAARAIGDDTLQREAGGAVVPDSFTHGTSEQRMRWLRRGVETGDPAQCDTFSGAI</sequence>
<protein>
    <submittedName>
        <fullName evidence="7">Zinc metalloprotease</fullName>
    </submittedName>
</protein>
<keyword evidence="7" id="KW-0482">Metalloprotease</keyword>
<accession>A0A147IU70</accession>
<dbReference type="RefSeq" id="WP_058752378.1">
    <property type="nucleotide sequence ID" value="NZ_LDTE01000054.1"/>
</dbReference>
<feature type="transmembrane region" description="Helical" evidence="6">
    <location>
        <begin position="38"/>
        <end position="57"/>
    </location>
</feature>
<evidence type="ECO:0000256" key="6">
    <source>
        <dbReference type="SAM" id="Phobius"/>
    </source>
</evidence>
<keyword evidence="7" id="KW-0378">Hydrolase</keyword>
<keyword evidence="2 6" id="KW-0812">Transmembrane</keyword>
<dbReference type="PANTHER" id="PTHR30168:SF0">
    <property type="entry name" value="INNER MEMBRANE PROTEIN"/>
    <property type="match status" value="1"/>
</dbReference>
<reference evidence="7 8" key="1">
    <citation type="journal article" date="2016" name="Front. Microbiol.">
        <title>Genomic Resource of Rice Seed Associated Bacteria.</title>
        <authorList>
            <person name="Midha S."/>
            <person name="Bansal K."/>
            <person name="Sharma S."/>
            <person name="Kumar N."/>
            <person name="Patil P.P."/>
            <person name="Chaudhry V."/>
            <person name="Patil P.B."/>
        </authorList>
    </citation>
    <scope>NUCLEOTIDE SEQUENCE [LARGE SCALE GENOMIC DNA]</scope>
    <source>
        <strain evidence="7 8">SB4</strain>
    </source>
</reference>
<organism evidence="7 8">
    <name type="scientific">Sphingomonas sanguinis</name>
    <dbReference type="NCBI Taxonomy" id="33051"/>
    <lineage>
        <taxon>Bacteria</taxon>
        <taxon>Pseudomonadati</taxon>
        <taxon>Pseudomonadota</taxon>
        <taxon>Alphaproteobacteria</taxon>
        <taxon>Sphingomonadales</taxon>
        <taxon>Sphingomonadaceae</taxon>
        <taxon>Sphingomonas</taxon>
    </lineage>
</organism>
<dbReference type="EMBL" id="LDTE01000054">
    <property type="protein sequence ID" value="KTT99183.1"/>
    <property type="molecule type" value="Genomic_DNA"/>
</dbReference>
<dbReference type="InterPro" id="IPR007343">
    <property type="entry name" value="Uncharacterised_pept_Zn_put"/>
</dbReference>
<dbReference type="Pfam" id="PF04228">
    <property type="entry name" value="Zn_peptidase"/>
    <property type="match status" value="1"/>
</dbReference>
<gene>
    <name evidence="7" type="ORF">SB4_09465</name>
</gene>
<evidence type="ECO:0000256" key="4">
    <source>
        <dbReference type="ARBA" id="ARBA00023136"/>
    </source>
</evidence>
<evidence type="ECO:0000313" key="7">
    <source>
        <dbReference type="EMBL" id="KTT99183.1"/>
    </source>
</evidence>
<name>A0A147IU70_9SPHN</name>
<evidence type="ECO:0000256" key="3">
    <source>
        <dbReference type="ARBA" id="ARBA00022989"/>
    </source>
</evidence>
<comment type="caution">
    <text evidence="7">The sequence shown here is derived from an EMBL/GenBank/DDBJ whole genome shotgun (WGS) entry which is preliminary data.</text>
</comment>
<evidence type="ECO:0000256" key="1">
    <source>
        <dbReference type="ARBA" id="ARBA00004167"/>
    </source>
</evidence>
<keyword evidence="3 6" id="KW-1133">Transmembrane helix</keyword>
<dbReference type="GO" id="GO:0016020">
    <property type="term" value="C:membrane"/>
    <property type="evidence" value="ECO:0007669"/>
    <property type="project" value="UniProtKB-SubCell"/>
</dbReference>
<dbReference type="PATRIC" id="fig|33051.4.peg.2607"/>
<feature type="region of interest" description="Disordered" evidence="5">
    <location>
        <begin position="69"/>
        <end position="89"/>
    </location>
</feature>
<dbReference type="OrthoDB" id="9774900at2"/>